<keyword evidence="3" id="KW-1185">Reference proteome</keyword>
<accession>A0A330L9I3</accession>
<dbReference type="Pfam" id="PF09837">
    <property type="entry name" value="DUF2064"/>
    <property type="match status" value="1"/>
</dbReference>
<dbReference type="Gene3D" id="3.90.550.10">
    <property type="entry name" value="Spore Coat Polysaccharide Biosynthesis Protein SpsA, Chain A"/>
    <property type="match status" value="1"/>
</dbReference>
<dbReference type="Proteomes" id="UP000248168">
    <property type="component" value="Unassembled WGS sequence"/>
</dbReference>
<dbReference type="PANTHER" id="PTHR36529">
    <property type="entry name" value="SLL1095 PROTEIN"/>
    <property type="match status" value="1"/>
</dbReference>
<dbReference type="PANTHER" id="PTHR36529:SF1">
    <property type="entry name" value="GLYCOSYLTRANSFERASE"/>
    <property type="match status" value="1"/>
</dbReference>
<protein>
    <recommendedName>
        <fullName evidence="4">Glycosyltransferase</fullName>
    </recommendedName>
</protein>
<dbReference type="AlphaFoldDB" id="A0A330L9I3"/>
<gene>
    <name evidence="2" type="ORF">NITLEN_40412</name>
</gene>
<proteinExistence type="predicted"/>
<evidence type="ECO:0008006" key="4">
    <source>
        <dbReference type="Google" id="ProtNLM"/>
    </source>
</evidence>
<reference evidence="3" key="1">
    <citation type="submission" date="2018-04" db="EMBL/GenBank/DDBJ databases">
        <authorList>
            <person name="Lucker S."/>
            <person name="Sakoula D."/>
        </authorList>
    </citation>
    <scope>NUCLEOTIDE SEQUENCE [LARGE SCALE GENOMIC DNA]</scope>
</reference>
<sequence>MQSDKRMNKPSPKSSQSASTQPPSAALVIFAKAPVPGQVKTRLCPPLTPDEAATLHGSFVIDMLERTKVATAKLKLPFDRYLACAPSSTLVFFQIMEERQSVKLIDQVGDDLGARMQQAFATLFGKGYQRVFIVGADVPSLPLDHYKQALALLDAHDVVLGPALDGGYYLIGLTQPRPELFADIVWSTDRVLVATQEKAVGLGLKVALLPAWRDVDTIDDLQALMDASAADAKKPKTEQVFSARTAGALQHLAKRLRAKT</sequence>
<feature type="compositionally biased region" description="Low complexity" evidence="1">
    <location>
        <begin position="9"/>
        <end position="22"/>
    </location>
</feature>
<feature type="region of interest" description="Disordered" evidence="1">
    <location>
        <begin position="1"/>
        <end position="22"/>
    </location>
</feature>
<name>A0A330L9I3_9BACT</name>
<dbReference type="InParanoid" id="A0A330L9I3"/>
<dbReference type="NCBIfam" id="TIGR04282">
    <property type="entry name" value="glyco_like_cofC"/>
    <property type="match status" value="1"/>
</dbReference>
<evidence type="ECO:0000313" key="3">
    <source>
        <dbReference type="Proteomes" id="UP000248168"/>
    </source>
</evidence>
<evidence type="ECO:0000313" key="2">
    <source>
        <dbReference type="EMBL" id="SPP65939.1"/>
    </source>
</evidence>
<evidence type="ECO:0000256" key="1">
    <source>
        <dbReference type="SAM" id="MobiDB-lite"/>
    </source>
</evidence>
<dbReference type="InterPro" id="IPR018641">
    <property type="entry name" value="Trfase_1_rSAM/seldom-assoc"/>
</dbReference>
<organism evidence="2 3">
    <name type="scientific">Nitrospira lenta</name>
    <dbReference type="NCBI Taxonomy" id="1436998"/>
    <lineage>
        <taxon>Bacteria</taxon>
        <taxon>Pseudomonadati</taxon>
        <taxon>Nitrospirota</taxon>
        <taxon>Nitrospiria</taxon>
        <taxon>Nitrospirales</taxon>
        <taxon>Nitrospiraceae</taxon>
        <taxon>Nitrospira</taxon>
    </lineage>
</organism>
<dbReference type="InterPro" id="IPR029044">
    <property type="entry name" value="Nucleotide-diphossugar_trans"/>
</dbReference>
<dbReference type="EMBL" id="OUNR01000017">
    <property type="protein sequence ID" value="SPP65939.1"/>
    <property type="molecule type" value="Genomic_DNA"/>
</dbReference>
<dbReference type="SUPFAM" id="SSF53448">
    <property type="entry name" value="Nucleotide-diphospho-sugar transferases"/>
    <property type="match status" value="1"/>
</dbReference>